<evidence type="ECO:0000256" key="1">
    <source>
        <dbReference type="SAM" id="MobiDB-lite"/>
    </source>
</evidence>
<dbReference type="OrthoDB" id="8263621at2"/>
<feature type="compositionally biased region" description="Low complexity" evidence="1">
    <location>
        <begin position="30"/>
        <end position="47"/>
    </location>
</feature>
<keyword evidence="3" id="KW-1185">Reference proteome</keyword>
<feature type="region of interest" description="Disordered" evidence="1">
    <location>
        <begin position="104"/>
        <end position="124"/>
    </location>
</feature>
<gene>
    <name evidence="2" type="ORF">BBC0122_012450</name>
</gene>
<name>A0A1U9MHM5_9HYPH</name>
<evidence type="ECO:0008006" key="4">
    <source>
        <dbReference type="Google" id="ProtNLM"/>
    </source>
</evidence>
<reference evidence="2 3" key="1">
    <citation type="submission" date="2016-11" db="EMBL/GenBank/DDBJ databases">
        <title>Comparative genomics of Bartonella apis.</title>
        <authorList>
            <person name="Engel P."/>
        </authorList>
    </citation>
    <scope>NUCLEOTIDE SEQUENCE [LARGE SCALE GENOMIC DNA]</scope>
    <source>
        <strain evidence="2 3">BBC0122</strain>
    </source>
</reference>
<feature type="compositionally biased region" description="Polar residues" evidence="1">
    <location>
        <begin position="111"/>
        <end position="122"/>
    </location>
</feature>
<accession>A0A1U9MHM5</accession>
<evidence type="ECO:0000313" key="3">
    <source>
        <dbReference type="Proteomes" id="UP000189632"/>
    </source>
</evidence>
<organism evidence="2 3">
    <name type="scientific">Bartonella choladocola</name>
    <dbReference type="NCBI Taxonomy" id="2750995"/>
    <lineage>
        <taxon>Bacteria</taxon>
        <taxon>Pseudomonadati</taxon>
        <taxon>Pseudomonadota</taxon>
        <taxon>Alphaproteobacteria</taxon>
        <taxon>Hyphomicrobiales</taxon>
        <taxon>Bartonellaceae</taxon>
        <taxon>Bartonella</taxon>
    </lineage>
</organism>
<dbReference type="Proteomes" id="UP000189632">
    <property type="component" value="Chromosome"/>
</dbReference>
<proteinExistence type="predicted"/>
<dbReference type="AlphaFoldDB" id="A0A1U9MHM5"/>
<dbReference type="EMBL" id="CP015625">
    <property type="protein sequence ID" value="AQT47356.1"/>
    <property type="molecule type" value="Genomic_DNA"/>
</dbReference>
<dbReference type="PROSITE" id="PS51257">
    <property type="entry name" value="PROKAR_LIPOPROTEIN"/>
    <property type="match status" value="1"/>
</dbReference>
<evidence type="ECO:0000313" key="2">
    <source>
        <dbReference type="EMBL" id="AQT47356.1"/>
    </source>
</evidence>
<protein>
    <recommendedName>
        <fullName evidence="4">Lipoprotein</fullName>
    </recommendedName>
</protein>
<feature type="region of interest" description="Disordered" evidence="1">
    <location>
        <begin position="30"/>
        <end position="49"/>
    </location>
</feature>
<dbReference type="KEGG" id="bapi:BBC0122_012450"/>
<sequence length="402" mass="44149">MLKTKTILFIGCSLFVGGCMSDSLQSLQLSSSRPSSETTSSIRPSSPLKTANNGDYEAWRAAYSAYNQKASAYWDEISAKRKLRNQKRARGQTVELTDYVLTQPPLYTGPSKPQTGGSSAPSRTIPGVNDFIAASKRVYGFQPEPPASEEEFMRTYVDAAREIGLNRDQLVSIYAFETGGDGSHDLQSGMIKGKANARPASTAIGYNQLVATASVSLMWEYGNDIVKELRQKAQMASGAQRMRLLEKANVVERMTARARTVPHNWTAQSELAKTDAGLGMHAMTMDKDVGPLLQIHKLKTSLTFLRRKGVTRPLSGAELEMLNLTGDGNGYDMVTMPAQYRNKVPTANFFLRSGYERNPVAIRNNTVAALIDATENKMQTNMQKDGSRMLARIYQSTAVASN</sequence>